<feature type="transmembrane region" description="Helical" evidence="1">
    <location>
        <begin position="41"/>
        <end position="59"/>
    </location>
</feature>
<dbReference type="EMBL" id="JAGEOJ010000013">
    <property type="protein sequence ID" value="MBO2451499.1"/>
    <property type="molecule type" value="Genomic_DNA"/>
</dbReference>
<keyword evidence="1" id="KW-1133">Transmembrane helix</keyword>
<name>A0A939PKF7_9ACTN</name>
<dbReference type="Proteomes" id="UP000669179">
    <property type="component" value="Unassembled WGS sequence"/>
</dbReference>
<keyword evidence="1" id="KW-0812">Transmembrane</keyword>
<organism evidence="2 3">
    <name type="scientific">Actinomadura barringtoniae</name>
    <dbReference type="NCBI Taxonomy" id="1427535"/>
    <lineage>
        <taxon>Bacteria</taxon>
        <taxon>Bacillati</taxon>
        <taxon>Actinomycetota</taxon>
        <taxon>Actinomycetes</taxon>
        <taxon>Streptosporangiales</taxon>
        <taxon>Thermomonosporaceae</taxon>
        <taxon>Actinomadura</taxon>
    </lineage>
</organism>
<accession>A0A939PKF7</accession>
<dbReference type="RefSeq" id="WP_208259388.1">
    <property type="nucleotide sequence ID" value="NZ_JAGEOJ010000013.1"/>
</dbReference>
<dbReference type="AlphaFoldDB" id="A0A939PKF7"/>
<gene>
    <name evidence="2" type="ORF">J4573_30715</name>
</gene>
<proteinExistence type="predicted"/>
<feature type="transmembrane region" description="Helical" evidence="1">
    <location>
        <begin position="104"/>
        <end position="125"/>
    </location>
</feature>
<comment type="caution">
    <text evidence="2">The sequence shown here is derived from an EMBL/GenBank/DDBJ whole genome shotgun (WGS) entry which is preliminary data.</text>
</comment>
<sequence length="139" mass="14717">MGIVLRLLVAAGLAVDAVVHWQYAPDMKYVEGGSIHGDVLFYAQAILAAVVGVLVLVLANRWTYAIAFLVAASALGAVILYYYVDVGALGPLPNMHEPVWYSQKTISAVGEGVAALAALIGFATVKPSRQRTPIHSARV</sequence>
<evidence type="ECO:0000313" key="3">
    <source>
        <dbReference type="Proteomes" id="UP000669179"/>
    </source>
</evidence>
<evidence type="ECO:0000256" key="1">
    <source>
        <dbReference type="SAM" id="Phobius"/>
    </source>
</evidence>
<evidence type="ECO:0000313" key="2">
    <source>
        <dbReference type="EMBL" id="MBO2451499.1"/>
    </source>
</evidence>
<keyword evidence="3" id="KW-1185">Reference proteome</keyword>
<protein>
    <submittedName>
        <fullName evidence="2">Uncharacterized protein</fullName>
    </submittedName>
</protein>
<feature type="transmembrane region" description="Helical" evidence="1">
    <location>
        <begin position="66"/>
        <end position="84"/>
    </location>
</feature>
<reference evidence="2" key="1">
    <citation type="submission" date="2021-03" db="EMBL/GenBank/DDBJ databases">
        <authorList>
            <person name="Kanchanasin P."/>
            <person name="Saeng-In P."/>
            <person name="Phongsopitanun W."/>
            <person name="Yuki M."/>
            <person name="Kudo T."/>
            <person name="Ohkuma M."/>
            <person name="Tanasupawat S."/>
        </authorList>
    </citation>
    <scope>NUCLEOTIDE SEQUENCE</scope>
    <source>
        <strain evidence="2">GKU 128</strain>
    </source>
</reference>
<keyword evidence="1" id="KW-0472">Membrane</keyword>